<dbReference type="InterPro" id="IPR012337">
    <property type="entry name" value="RNaseH-like_sf"/>
</dbReference>
<dbReference type="SUPFAM" id="SSF53098">
    <property type="entry name" value="Ribonuclease H-like"/>
    <property type="match status" value="1"/>
</dbReference>
<reference evidence="2 3" key="1">
    <citation type="submission" date="2019-03" db="EMBL/GenBank/DDBJ databases">
        <title>Single cell metagenomics reveals metabolic interactions within the superorganism composed of flagellate Streblomastix strix and complex community of Bacteroidetes bacteria on its surface.</title>
        <authorList>
            <person name="Treitli S.C."/>
            <person name="Kolisko M."/>
            <person name="Husnik F."/>
            <person name="Keeling P."/>
            <person name="Hampl V."/>
        </authorList>
    </citation>
    <scope>NUCLEOTIDE SEQUENCE [LARGE SCALE GENOMIC DNA]</scope>
    <source>
        <strain evidence="2">ST1C</strain>
    </source>
</reference>
<feature type="domain" description="HAT C-terminal dimerisation" evidence="1">
    <location>
        <begin position="37"/>
        <end position="84"/>
    </location>
</feature>
<dbReference type="Proteomes" id="UP000324800">
    <property type="component" value="Unassembled WGS sequence"/>
</dbReference>
<dbReference type="Pfam" id="PF05699">
    <property type="entry name" value="Dimer_Tnp_hAT"/>
    <property type="match status" value="1"/>
</dbReference>
<protein>
    <recommendedName>
        <fullName evidence="1">HAT C-terminal dimerisation domain-containing protein</fullName>
    </recommendedName>
</protein>
<gene>
    <name evidence="2" type="ORF">EZS28_015543</name>
</gene>
<dbReference type="AlphaFoldDB" id="A0A5J4W320"/>
<dbReference type="OrthoDB" id="10690918at2759"/>
<comment type="caution">
    <text evidence="2">The sequence shown here is derived from an EMBL/GenBank/DDBJ whole genome shotgun (WGS) entry which is preliminary data.</text>
</comment>
<evidence type="ECO:0000313" key="2">
    <source>
        <dbReference type="EMBL" id="KAA6388929.1"/>
    </source>
</evidence>
<accession>A0A5J4W320</accession>
<dbReference type="GO" id="GO:0046983">
    <property type="term" value="F:protein dimerization activity"/>
    <property type="evidence" value="ECO:0007669"/>
    <property type="project" value="InterPro"/>
</dbReference>
<dbReference type="InterPro" id="IPR008906">
    <property type="entry name" value="HATC_C_dom"/>
</dbReference>
<proteinExistence type="predicted"/>
<dbReference type="EMBL" id="SNRW01003783">
    <property type="protein sequence ID" value="KAA6388929.1"/>
    <property type="molecule type" value="Genomic_DNA"/>
</dbReference>
<sequence length="98" mass="11619">MTLQQIFTMFFQTDSFIFIESLNNIGEVEFFRDVDSYNYKYNLVGDFALRILSCSATEAPCERVFSQLRRIASCHRHRMDPETIIVTFIILNNYLNQF</sequence>
<evidence type="ECO:0000259" key="1">
    <source>
        <dbReference type="Pfam" id="PF05699"/>
    </source>
</evidence>
<organism evidence="2 3">
    <name type="scientific">Streblomastix strix</name>
    <dbReference type="NCBI Taxonomy" id="222440"/>
    <lineage>
        <taxon>Eukaryota</taxon>
        <taxon>Metamonada</taxon>
        <taxon>Preaxostyla</taxon>
        <taxon>Oxymonadida</taxon>
        <taxon>Streblomastigidae</taxon>
        <taxon>Streblomastix</taxon>
    </lineage>
</organism>
<name>A0A5J4W320_9EUKA</name>
<evidence type="ECO:0000313" key="3">
    <source>
        <dbReference type="Proteomes" id="UP000324800"/>
    </source>
</evidence>